<gene>
    <name evidence="1" type="ORF">CDAR_233291</name>
</gene>
<accession>A0AAV4V4U8</accession>
<comment type="caution">
    <text evidence="1">The sequence shown here is derived from an EMBL/GenBank/DDBJ whole genome shotgun (WGS) entry which is preliminary data.</text>
</comment>
<dbReference type="Proteomes" id="UP001054837">
    <property type="component" value="Unassembled WGS sequence"/>
</dbReference>
<proteinExistence type="predicted"/>
<protein>
    <submittedName>
        <fullName evidence="1">Uncharacterized protein</fullName>
    </submittedName>
</protein>
<sequence length="94" mass="10889">MKRMRKIDSYFFSAPRHESKVRERGWSLRPCDEWLADRCQWGIDFLLLKHPSDCGRDPLPLPRFVFTLCALTVGAPSNRRFVTNGISHLGNLLS</sequence>
<organism evidence="1 2">
    <name type="scientific">Caerostris darwini</name>
    <dbReference type="NCBI Taxonomy" id="1538125"/>
    <lineage>
        <taxon>Eukaryota</taxon>
        <taxon>Metazoa</taxon>
        <taxon>Ecdysozoa</taxon>
        <taxon>Arthropoda</taxon>
        <taxon>Chelicerata</taxon>
        <taxon>Arachnida</taxon>
        <taxon>Araneae</taxon>
        <taxon>Araneomorphae</taxon>
        <taxon>Entelegynae</taxon>
        <taxon>Araneoidea</taxon>
        <taxon>Araneidae</taxon>
        <taxon>Caerostris</taxon>
    </lineage>
</organism>
<reference evidence="1 2" key="1">
    <citation type="submission" date="2021-06" db="EMBL/GenBank/DDBJ databases">
        <title>Caerostris darwini draft genome.</title>
        <authorList>
            <person name="Kono N."/>
            <person name="Arakawa K."/>
        </authorList>
    </citation>
    <scope>NUCLEOTIDE SEQUENCE [LARGE SCALE GENOMIC DNA]</scope>
</reference>
<evidence type="ECO:0000313" key="1">
    <source>
        <dbReference type="EMBL" id="GIY65141.1"/>
    </source>
</evidence>
<dbReference type="EMBL" id="BPLQ01012394">
    <property type="protein sequence ID" value="GIY65141.1"/>
    <property type="molecule type" value="Genomic_DNA"/>
</dbReference>
<dbReference type="AlphaFoldDB" id="A0AAV4V4U8"/>
<name>A0AAV4V4U8_9ARAC</name>
<keyword evidence="2" id="KW-1185">Reference proteome</keyword>
<evidence type="ECO:0000313" key="2">
    <source>
        <dbReference type="Proteomes" id="UP001054837"/>
    </source>
</evidence>